<name>A0A2P2PUA9_RHIMU</name>
<sequence>MSYPKSMFASGSPGICLDYRL</sequence>
<reference evidence="1" key="1">
    <citation type="submission" date="2018-02" db="EMBL/GenBank/DDBJ databases">
        <title>Rhizophora mucronata_Transcriptome.</title>
        <authorList>
            <person name="Meera S.P."/>
            <person name="Sreeshan A."/>
            <person name="Augustine A."/>
        </authorList>
    </citation>
    <scope>NUCLEOTIDE SEQUENCE</scope>
    <source>
        <tissue evidence="1">Leaf</tissue>
    </source>
</reference>
<protein>
    <submittedName>
        <fullName evidence="1">NAC transcription factors 88</fullName>
    </submittedName>
</protein>
<accession>A0A2P2PUA9</accession>
<organism evidence="1">
    <name type="scientific">Rhizophora mucronata</name>
    <name type="common">Asiatic mangrove</name>
    <dbReference type="NCBI Taxonomy" id="61149"/>
    <lineage>
        <taxon>Eukaryota</taxon>
        <taxon>Viridiplantae</taxon>
        <taxon>Streptophyta</taxon>
        <taxon>Embryophyta</taxon>
        <taxon>Tracheophyta</taxon>
        <taxon>Spermatophyta</taxon>
        <taxon>Magnoliopsida</taxon>
        <taxon>eudicotyledons</taxon>
        <taxon>Gunneridae</taxon>
        <taxon>Pentapetalae</taxon>
        <taxon>rosids</taxon>
        <taxon>fabids</taxon>
        <taxon>Malpighiales</taxon>
        <taxon>Rhizophoraceae</taxon>
        <taxon>Rhizophora</taxon>
    </lineage>
</organism>
<dbReference type="AlphaFoldDB" id="A0A2P2PUA9"/>
<proteinExistence type="predicted"/>
<dbReference type="EMBL" id="GGEC01077852">
    <property type="protein sequence ID" value="MBX58336.1"/>
    <property type="molecule type" value="Transcribed_RNA"/>
</dbReference>
<evidence type="ECO:0000313" key="1">
    <source>
        <dbReference type="EMBL" id="MBX58336.1"/>
    </source>
</evidence>